<feature type="region of interest" description="Disordered" evidence="2">
    <location>
        <begin position="80"/>
        <end position="110"/>
    </location>
</feature>
<dbReference type="GO" id="GO:0043813">
    <property type="term" value="F:phosphatidylinositol-3,5-bisphosphate 5-phosphatase activity"/>
    <property type="evidence" value="ECO:0007669"/>
    <property type="project" value="InterPro"/>
</dbReference>
<accession>A0A835EYZ3</accession>
<dbReference type="InterPro" id="IPR043573">
    <property type="entry name" value="Fig4-like"/>
</dbReference>
<gene>
    <name evidence="3" type="ORF">HU200_021858</name>
</gene>
<feature type="region of interest" description="Disordered" evidence="2">
    <location>
        <begin position="179"/>
        <end position="204"/>
    </location>
</feature>
<evidence type="ECO:0000256" key="2">
    <source>
        <dbReference type="SAM" id="MobiDB-lite"/>
    </source>
</evidence>
<dbReference type="AlphaFoldDB" id="A0A835EYZ3"/>
<reference evidence="3" key="1">
    <citation type="submission" date="2020-07" db="EMBL/GenBank/DDBJ databases">
        <title>Genome sequence and genetic diversity analysis of an under-domesticated orphan crop, white fonio (Digitaria exilis).</title>
        <authorList>
            <person name="Bennetzen J.L."/>
            <person name="Chen S."/>
            <person name="Ma X."/>
            <person name="Wang X."/>
            <person name="Yssel A.E.J."/>
            <person name="Chaluvadi S.R."/>
            <person name="Johnson M."/>
            <person name="Gangashetty P."/>
            <person name="Hamidou F."/>
            <person name="Sanogo M.D."/>
            <person name="Zwaenepoel A."/>
            <person name="Wallace J."/>
            <person name="Van De Peer Y."/>
            <person name="Van Deynze A."/>
        </authorList>
    </citation>
    <scope>NUCLEOTIDE SEQUENCE</scope>
    <source>
        <tissue evidence="3">Leaves</tissue>
    </source>
</reference>
<dbReference type="Proteomes" id="UP000636709">
    <property type="component" value="Unassembled WGS sequence"/>
</dbReference>
<name>A0A835EYZ3_9POAL</name>
<dbReference type="PANTHER" id="PTHR45738">
    <property type="entry name" value="POLYPHOSPHOINOSITIDE PHOSPHATASE"/>
    <property type="match status" value="1"/>
</dbReference>
<feature type="compositionally biased region" description="Basic and acidic residues" evidence="2">
    <location>
        <begin position="179"/>
        <end position="189"/>
    </location>
</feature>
<dbReference type="EMBL" id="JACEFO010001668">
    <property type="protein sequence ID" value="KAF8723335.1"/>
    <property type="molecule type" value="Genomic_DNA"/>
</dbReference>
<organism evidence="3 4">
    <name type="scientific">Digitaria exilis</name>
    <dbReference type="NCBI Taxonomy" id="1010633"/>
    <lineage>
        <taxon>Eukaryota</taxon>
        <taxon>Viridiplantae</taxon>
        <taxon>Streptophyta</taxon>
        <taxon>Embryophyta</taxon>
        <taxon>Tracheophyta</taxon>
        <taxon>Spermatophyta</taxon>
        <taxon>Magnoliopsida</taxon>
        <taxon>Liliopsida</taxon>
        <taxon>Poales</taxon>
        <taxon>Poaceae</taxon>
        <taxon>PACMAD clade</taxon>
        <taxon>Panicoideae</taxon>
        <taxon>Panicodae</taxon>
        <taxon>Paniceae</taxon>
        <taxon>Anthephorinae</taxon>
        <taxon>Digitaria</taxon>
    </lineage>
</organism>
<evidence type="ECO:0000313" key="3">
    <source>
        <dbReference type="EMBL" id="KAF8723335.1"/>
    </source>
</evidence>
<protein>
    <submittedName>
        <fullName evidence="3">Uncharacterized protein</fullName>
    </submittedName>
</protein>
<sequence length="269" mass="29523">MLYLIGRDESNGMWRLLKIDRLEPTSLSVVEDPTCYTAIERDDLLRRIHAGNKVTGGLKRIDGASWLLVWKLQDDAPLGERQPLTSSSSSPKADETIRIPSLPSRTGNAIVPPHTTTDLLHCLFSVELHLRSQGCHQRADAAADSRCSLNPPHSRRQIEPANGHQCCAAAIIEGPNEARSHRSNLREPNRAPLEPPQSAPKSLTKRYGTATVISLQASPSPSCNSRPCDREVPRSRAPGLAEEMKSPTAPILGIRVVFRRTEGRDRGGC</sequence>
<feature type="region of interest" description="Disordered" evidence="2">
    <location>
        <begin position="216"/>
        <end position="246"/>
    </location>
</feature>
<keyword evidence="4" id="KW-1185">Reference proteome</keyword>
<feature type="compositionally biased region" description="Polar residues" evidence="2">
    <location>
        <begin position="216"/>
        <end position="225"/>
    </location>
</feature>
<dbReference type="PANTHER" id="PTHR45738:SF3">
    <property type="entry name" value="OS03G0182400 PROTEIN"/>
    <property type="match status" value="1"/>
</dbReference>
<evidence type="ECO:0000313" key="4">
    <source>
        <dbReference type="Proteomes" id="UP000636709"/>
    </source>
</evidence>
<dbReference type="OrthoDB" id="405996at2759"/>
<proteinExistence type="predicted"/>
<dbReference type="GO" id="GO:0046856">
    <property type="term" value="P:phosphatidylinositol dephosphorylation"/>
    <property type="evidence" value="ECO:0007669"/>
    <property type="project" value="InterPro"/>
</dbReference>
<comment type="caution">
    <text evidence="3">The sequence shown here is derived from an EMBL/GenBank/DDBJ whole genome shotgun (WGS) entry which is preliminary data.</text>
</comment>
<keyword evidence="1" id="KW-0378">Hydrolase</keyword>
<evidence type="ECO:0000256" key="1">
    <source>
        <dbReference type="ARBA" id="ARBA00022801"/>
    </source>
</evidence>